<organism evidence="1">
    <name type="scientific">uncultured Rubrobacteraceae bacterium</name>
    <dbReference type="NCBI Taxonomy" id="349277"/>
    <lineage>
        <taxon>Bacteria</taxon>
        <taxon>Bacillati</taxon>
        <taxon>Actinomycetota</taxon>
        <taxon>Rubrobacteria</taxon>
        <taxon>Rubrobacterales</taxon>
        <taxon>Rubrobacteraceae</taxon>
        <taxon>environmental samples</taxon>
    </lineage>
</organism>
<protein>
    <submittedName>
        <fullName evidence="1">Uncharacterized protein</fullName>
    </submittedName>
</protein>
<feature type="non-terminal residue" evidence="1">
    <location>
        <position position="1"/>
    </location>
</feature>
<evidence type="ECO:0000313" key="1">
    <source>
        <dbReference type="EMBL" id="CAA9464033.1"/>
    </source>
</evidence>
<proteinExistence type="predicted"/>
<feature type="non-terminal residue" evidence="1">
    <location>
        <position position="38"/>
    </location>
</feature>
<reference evidence="1" key="1">
    <citation type="submission" date="2020-02" db="EMBL/GenBank/DDBJ databases">
        <authorList>
            <person name="Meier V. D."/>
        </authorList>
    </citation>
    <scope>NUCLEOTIDE SEQUENCE</scope>
    <source>
        <strain evidence="1">AVDCRST_MAG28</strain>
    </source>
</reference>
<accession>A0A6J4RCR5</accession>
<sequence>GRHLLANGELGSALGGFNIAKDARVLRGESRGPDAAEL</sequence>
<dbReference type="AlphaFoldDB" id="A0A6J4RCR5"/>
<name>A0A6J4RCR5_9ACTN</name>
<dbReference type="EMBL" id="CADCVE010000096">
    <property type="protein sequence ID" value="CAA9464033.1"/>
    <property type="molecule type" value="Genomic_DNA"/>
</dbReference>
<gene>
    <name evidence="1" type="ORF">AVDCRST_MAG28-3731</name>
</gene>